<reference evidence="4" key="1">
    <citation type="journal article" date="2019" name="Int. J. Syst. Evol. Microbiol.">
        <title>The Global Catalogue of Microorganisms (GCM) 10K type strain sequencing project: providing services to taxonomists for standard genome sequencing and annotation.</title>
        <authorList>
            <consortium name="The Broad Institute Genomics Platform"/>
            <consortium name="The Broad Institute Genome Sequencing Center for Infectious Disease"/>
            <person name="Wu L."/>
            <person name="Ma J."/>
        </authorList>
    </citation>
    <scope>NUCLEOTIDE SEQUENCE [LARGE SCALE GENOMIC DNA]</scope>
    <source>
        <strain evidence="4">CCUG 50213</strain>
    </source>
</reference>
<evidence type="ECO:0000256" key="1">
    <source>
        <dbReference type="ARBA" id="ARBA00023125"/>
    </source>
</evidence>
<dbReference type="PROSITE" id="PS50943">
    <property type="entry name" value="HTH_CROC1"/>
    <property type="match status" value="1"/>
</dbReference>
<dbReference type="SMART" id="SM00530">
    <property type="entry name" value="HTH_XRE"/>
    <property type="match status" value="1"/>
</dbReference>
<evidence type="ECO:0000313" key="3">
    <source>
        <dbReference type="EMBL" id="MFD1201184.1"/>
    </source>
</evidence>
<dbReference type="SUPFAM" id="SSF47413">
    <property type="entry name" value="lambda repressor-like DNA-binding domains"/>
    <property type="match status" value="1"/>
</dbReference>
<protein>
    <submittedName>
        <fullName evidence="3">Helix-turn-helix domain-containing protein</fullName>
    </submittedName>
</protein>
<proteinExistence type="predicted"/>
<evidence type="ECO:0000313" key="4">
    <source>
        <dbReference type="Proteomes" id="UP001597181"/>
    </source>
</evidence>
<keyword evidence="4" id="KW-1185">Reference proteome</keyword>
<evidence type="ECO:0000259" key="2">
    <source>
        <dbReference type="PROSITE" id="PS50943"/>
    </source>
</evidence>
<dbReference type="Pfam" id="PF01381">
    <property type="entry name" value="HTH_3"/>
    <property type="match status" value="1"/>
</dbReference>
<feature type="domain" description="HTH cro/C1-type" evidence="2">
    <location>
        <begin position="96"/>
        <end position="150"/>
    </location>
</feature>
<sequence>MRIGALSEGVVTMCCRPYTHRGRRTPSSVCGGRRDLPVHRRQLAGTGEVPANNQVLFYLPTLHPLILGLAFPVETRDPCMVPPFHSHAAQIIGERIRNARLALGISMDDLSHLSELSQTSIGKIERGAQSPSAETLVRIATVLDVDAGSLISGLSSADYGQRSRQYTARDFLREQRAKKTGAS</sequence>
<dbReference type="InterPro" id="IPR050807">
    <property type="entry name" value="TransReg_Diox_bact_type"/>
</dbReference>
<dbReference type="InterPro" id="IPR001387">
    <property type="entry name" value="Cro/C1-type_HTH"/>
</dbReference>
<dbReference type="PANTHER" id="PTHR46797:SF1">
    <property type="entry name" value="METHYLPHOSPHONATE SYNTHASE"/>
    <property type="match status" value="1"/>
</dbReference>
<dbReference type="Gene3D" id="1.10.260.40">
    <property type="entry name" value="lambda repressor-like DNA-binding domains"/>
    <property type="match status" value="1"/>
</dbReference>
<dbReference type="RefSeq" id="WP_343957157.1">
    <property type="nucleotide sequence ID" value="NZ_BAAAKZ010000001.1"/>
</dbReference>
<accession>A0ABW3TNP1</accession>
<dbReference type="CDD" id="cd00093">
    <property type="entry name" value="HTH_XRE"/>
    <property type="match status" value="1"/>
</dbReference>
<dbReference type="EMBL" id="JBHTLY010000002">
    <property type="protein sequence ID" value="MFD1201184.1"/>
    <property type="molecule type" value="Genomic_DNA"/>
</dbReference>
<dbReference type="InterPro" id="IPR010982">
    <property type="entry name" value="Lambda_DNA-bd_dom_sf"/>
</dbReference>
<keyword evidence="1" id="KW-0238">DNA-binding</keyword>
<gene>
    <name evidence="3" type="ORF">ACFQ3U_04680</name>
</gene>
<dbReference type="Proteomes" id="UP001597181">
    <property type="component" value="Unassembled WGS sequence"/>
</dbReference>
<organism evidence="3 4">
    <name type="scientific">Leucobacter albus</name>
    <dbReference type="NCBI Taxonomy" id="272210"/>
    <lineage>
        <taxon>Bacteria</taxon>
        <taxon>Bacillati</taxon>
        <taxon>Actinomycetota</taxon>
        <taxon>Actinomycetes</taxon>
        <taxon>Micrococcales</taxon>
        <taxon>Microbacteriaceae</taxon>
        <taxon>Leucobacter</taxon>
    </lineage>
</organism>
<name>A0ABW3TNP1_9MICO</name>
<dbReference type="PANTHER" id="PTHR46797">
    <property type="entry name" value="HTH-TYPE TRANSCRIPTIONAL REGULATOR"/>
    <property type="match status" value="1"/>
</dbReference>
<comment type="caution">
    <text evidence="3">The sequence shown here is derived from an EMBL/GenBank/DDBJ whole genome shotgun (WGS) entry which is preliminary data.</text>
</comment>